<protein>
    <submittedName>
        <fullName evidence="1">Uncharacterized protein</fullName>
    </submittedName>
</protein>
<dbReference type="EMBL" id="GFPF01008983">
    <property type="protein sequence ID" value="MAA20129.1"/>
    <property type="molecule type" value="Transcribed_RNA"/>
</dbReference>
<proteinExistence type="predicted"/>
<dbReference type="AlphaFoldDB" id="A0A224YWN1"/>
<sequence>MMPDHQKLFRVGASWSHACEAEGNQRSHGCPPSLRRCEQRRRPDVCKYLDRNRNPMESPPLKDVLMSCSSESCFGRAQDNVWTL</sequence>
<reference evidence="1" key="1">
    <citation type="journal article" date="2017" name="Parasit. Vectors">
        <title>Sialotranscriptomics of Rhipicephalus zambeziensis reveals intricate expression profiles of secretory proteins and suggests tight temporal transcriptional regulation during blood-feeding.</title>
        <authorList>
            <person name="de Castro M.H."/>
            <person name="de Klerk D."/>
            <person name="Pienaar R."/>
            <person name="Rees D.J.G."/>
            <person name="Mans B.J."/>
        </authorList>
    </citation>
    <scope>NUCLEOTIDE SEQUENCE</scope>
    <source>
        <tissue evidence="1">Salivary glands</tissue>
    </source>
</reference>
<accession>A0A224YWN1</accession>
<name>A0A224YWN1_9ACAR</name>
<evidence type="ECO:0000313" key="1">
    <source>
        <dbReference type="EMBL" id="MAA20129.1"/>
    </source>
</evidence>
<organism evidence="1">
    <name type="scientific">Rhipicephalus zambeziensis</name>
    <dbReference type="NCBI Taxonomy" id="60191"/>
    <lineage>
        <taxon>Eukaryota</taxon>
        <taxon>Metazoa</taxon>
        <taxon>Ecdysozoa</taxon>
        <taxon>Arthropoda</taxon>
        <taxon>Chelicerata</taxon>
        <taxon>Arachnida</taxon>
        <taxon>Acari</taxon>
        <taxon>Parasitiformes</taxon>
        <taxon>Ixodida</taxon>
        <taxon>Ixodoidea</taxon>
        <taxon>Ixodidae</taxon>
        <taxon>Rhipicephalinae</taxon>
        <taxon>Rhipicephalus</taxon>
        <taxon>Rhipicephalus</taxon>
    </lineage>
</organism>